<accession>A0A6L9SAG7</accession>
<dbReference type="RefSeq" id="WP_163740222.1">
    <property type="nucleotide sequence ID" value="NZ_JAAGOA010000012.1"/>
</dbReference>
<feature type="compositionally biased region" description="Basic and acidic residues" evidence="1">
    <location>
        <begin position="59"/>
        <end position="71"/>
    </location>
</feature>
<dbReference type="Pfam" id="PF19655">
    <property type="entry name" value="DUF6158"/>
    <property type="match status" value="1"/>
</dbReference>
<reference evidence="2 3" key="1">
    <citation type="submission" date="2020-02" db="EMBL/GenBank/DDBJ databases">
        <authorList>
            <person name="Li X.-J."/>
            <person name="Han X.-M."/>
        </authorList>
    </citation>
    <scope>NUCLEOTIDE SEQUENCE [LARGE SCALE GENOMIC DNA]</scope>
    <source>
        <strain evidence="2 3">CCTCC AB 2017055</strain>
    </source>
</reference>
<proteinExistence type="predicted"/>
<gene>
    <name evidence="2" type="ORF">G1H10_17805</name>
</gene>
<sequence length="78" mass="8865">MALRPHGIPPANLSDDDLRREIAHLHQTRHDTLLGGTESALHAHTERMLALEAEFLRRFPKESAPDPERTRAGKRQHS</sequence>
<evidence type="ECO:0000313" key="3">
    <source>
        <dbReference type="Proteomes" id="UP000475214"/>
    </source>
</evidence>
<dbReference type="AlphaFoldDB" id="A0A6L9SAG7"/>
<comment type="caution">
    <text evidence="2">The sequence shown here is derived from an EMBL/GenBank/DDBJ whole genome shotgun (WGS) entry which is preliminary data.</text>
</comment>
<feature type="region of interest" description="Disordered" evidence="1">
    <location>
        <begin position="59"/>
        <end position="78"/>
    </location>
</feature>
<dbReference type="EMBL" id="JAAGOA010000012">
    <property type="protein sequence ID" value="NEE02033.1"/>
    <property type="molecule type" value="Genomic_DNA"/>
</dbReference>
<dbReference type="Proteomes" id="UP000475214">
    <property type="component" value="Unassembled WGS sequence"/>
</dbReference>
<name>A0A6L9SAG7_9ACTN</name>
<evidence type="ECO:0000256" key="1">
    <source>
        <dbReference type="SAM" id="MobiDB-lite"/>
    </source>
</evidence>
<evidence type="ECO:0000313" key="2">
    <source>
        <dbReference type="EMBL" id="NEE02033.1"/>
    </source>
</evidence>
<organism evidence="2 3">
    <name type="scientific">Phytoactinopolyspora halotolerans</name>
    <dbReference type="NCBI Taxonomy" id="1981512"/>
    <lineage>
        <taxon>Bacteria</taxon>
        <taxon>Bacillati</taxon>
        <taxon>Actinomycetota</taxon>
        <taxon>Actinomycetes</taxon>
        <taxon>Jiangellales</taxon>
        <taxon>Jiangellaceae</taxon>
        <taxon>Phytoactinopolyspora</taxon>
    </lineage>
</organism>
<protein>
    <submittedName>
        <fullName evidence="2">Uncharacterized protein</fullName>
    </submittedName>
</protein>
<dbReference type="InterPro" id="IPR046156">
    <property type="entry name" value="DUF6158"/>
</dbReference>
<keyword evidence="3" id="KW-1185">Reference proteome</keyword>